<dbReference type="Proteomes" id="UP000827976">
    <property type="component" value="Chromosome 15"/>
</dbReference>
<protein>
    <submittedName>
        <fullName evidence="1">S-receptor-like serine/threonine-protein kinase protein</fullName>
        <ecNumber evidence="1">2.7.11.1</ecNumber>
    </submittedName>
</protein>
<dbReference type="EC" id="2.7.11.1" evidence="1"/>
<proteinExistence type="predicted"/>
<evidence type="ECO:0000313" key="2">
    <source>
        <dbReference type="Proteomes" id="UP000827976"/>
    </source>
</evidence>
<sequence>MDDDHVTRCCFLLINAFIFLTLNSSIHSSLAADTISPGQCLSGNQTLVSKGGSFELGFFSPGNSHKYYIGIWFKNIPSKDIIWIANRQAPILNPSTSLLKLSNNGNLVLLNETRSSVWSSNSTSSTSNSMFAVLLDTGNLVIVNTSTYTKPLWQSFDHPSHTWMPGGWLGLNKLTGEFQSITSWRNSEDPSPGLYTEGIHPDGSNQFVLLYNGSLVYWSTGLWNGQFFSGVPGTKEKSAFNFSFVDNKERKYATYTLDPNVISYTLMDPSGQVKQMLWMNTSQRWFPFYNQPVALCNVYSVCGAFGVCDHKSSPICSCYVGFKPVFTKDWKLGAWSSGCTRKTILQCDNKSASSTHEDGFFEMKMVRLPSNPVKLRNAVQSNTQCEQVCRRNCSCTAYTFDDGQCSIWSGDLHNAKQLYDGDSDGDGDGNGEDKDNAGNGTLHIRLAASDIPPPTPSSTNRHLGASVIFSVVAGTLVIIFLVFMGLTWVRKSRRNSRLAKHAEGSLISFTYADLRRMTKNFSDVLGRGGFGSVFRGKLPDSTVIAVKKLEGLRQGEKQFRTEVSTLGSIQHVNLVHLHGFCCEGNKRLLAPRFWSGKVRFKIILGVAKGLAYLHEKCRECIIHCDIKPENILLDEEFSPKVADFGMAKLMGRDFSKVLTTMRGTIGYLAPEWISGLPITAKVDVYSFGMMLFELISGERNSKVSINSEDDGEENFFPFRAANLVAAGDIIELLDKRLQGEVDLEELKRVCKVACWCIQDSDALRPTMGQVVQILEGVLDVNTPPVPRSLQNLINSPNSVYYSLPLDAEKDTEDQTSLFYSLPLTEIN</sequence>
<evidence type="ECO:0000313" key="1">
    <source>
        <dbReference type="EMBL" id="KAH7662289.1"/>
    </source>
</evidence>
<name>A0ACB7UPF6_DIOAL</name>
<accession>A0ACB7UPF6</accession>
<keyword evidence="1" id="KW-0808">Transferase</keyword>
<reference evidence="2" key="1">
    <citation type="journal article" date="2022" name="Nat. Commun.">
        <title>Chromosome evolution and the genetic basis of agronomically important traits in greater yam.</title>
        <authorList>
            <person name="Bredeson J.V."/>
            <person name="Lyons J.B."/>
            <person name="Oniyinde I.O."/>
            <person name="Okereke N.R."/>
            <person name="Kolade O."/>
            <person name="Nnabue I."/>
            <person name="Nwadili C.O."/>
            <person name="Hribova E."/>
            <person name="Parker M."/>
            <person name="Nwogha J."/>
            <person name="Shu S."/>
            <person name="Carlson J."/>
            <person name="Kariba R."/>
            <person name="Muthemba S."/>
            <person name="Knop K."/>
            <person name="Barton G.J."/>
            <person name="Sherwood A.V."/>
            <person name="Lopez-Montes A."/>
            <person name="Asiedu R."/>
            <person name="Jamnadass R."/>
            <person name="Muchugi A."/>
            <person name="Goodstein D."/>
            <person name="Egesi C.N."/>
            <person name="Featherston J."/>
            <person name="Asfaw A."/>
            <person name="Simpson G.G."/>
            <person name="Dolezel J."/>
            <person name="Hendre P.S."/>
            <person name="Van Deynze A."/>
            <person name="Kumar P.L."/>
            <person name="Obidiegwu J.E."/>
            <person name="Bhattacharjee R."/>
            <person name="Rokhsar D.S."/>
        </authorList>
    </citation>
    <scope>NUCLEOTIDE SEQUENCE [LARGE SCALE GENOMIC DNA]</scope>
    <source>
        <strain evidence="2">cv. TDa95/00328</strain>
    </source>
</reference>
<gene>
    <name evidence="1" type="ORF">IHE45_15G124400</name>
</gene>
<comment type="caution">
    <text evidence="1">The sequence shown here is derived from an EMBL/GenBank/DDBJ whole genome shotgun (WGS) entry which is preliminary data.</text>
</comment>
<keyword evidence="2" id="KW-1185">Reference proteome</keyword>
<organism evidence="1 2">
    <name type="scientific">Dioscorea alata</name>
    <name type="common">Purple yam</name>
    <dbReference type="NCBI Taxonomy" id="55571"/>
    <lineage>
        <taxon>Eukaryota</taxon>
        <taxon>Viridiplantae</taxon>
        <taxon>Streptophyta</taxon>
        <taxon>Embryophyta</taxon>
        <taxon>Tracheophyta</taxon>
        <taxon>Spermatophyta</taxon>
        <taxon>Magnoliopsida</taxon>
        <taxon>Liliopsida</taxon>
        <taxon>Dioscoreales</taxon>
        <taxon>Dioscoreaceae</taxon>
        <taxon>Dioscorea</taxon>
    </lineage>
</organism>
<dbReference type="EMBL" id="CM037025">
    <property type="protein sequence ID" value="KAH7662289.1"/>
    <property type="molecule type" value="Genomic_DNA"/>
</dbReference>